<dbReference type="InterPro" id="IPR041678">
    <property type="entry name" value="TetR_C_16"/>
</dbReference>
<dbReference type="Pfam" id="PF17920">
    <property type="entry name" value="TetR_C_16"/>
    <property type="match status" value="1"/>
</dbReference>
<name>A0A6V8LAQ8_9ACTN</name>
<dbReference type="SUPFAM" id="SSF48498">
    <property type="entry name" value="Tetracyclin repressor-like, C-terminal domain"/>
    <property type="match status" value="1"/>
</dbReference>
<organism evidence="2 3">
    <name type="scientific">Phytohabitans rumicis</name>
    <dbReference type="NCBI Taxonomy" id="1076125"/>
    <lineage>
        <taxon>Bacteria</taxon>
        <taxon>Bacillati</taxon>
        <taxon>Actinomycetota</taxon>
        <taxon>Actinomycetes</taxon>
        <taxon>Micromonosporales</taxon>
        <taxon>Micromonosporaceae</taxon>
    </lineage>
</organism>
<gene>
    <name evidence="2" type="ORF">Prum_052710</name>
</gene>
<reference evidence="2 3" key="1">
    <citation type="submission" date="2020-03" db="EMBL/GenBank/DDBJ databases">
        <title>Whole genome shotgun sequence of Phytohabitans rumicis NBRC 108638.</title>
        <authorList>
            <person name="Komaki H."/>
            <person name="Tamura T."/>
        </authorList>
    </citation>
    <scope>NUCLEOTIDE SEQUENCE [LARGE SCALE GENOMIC DNA]</scope>
    <source>
        <strain evidence="2 3">NBRC 108638</strain>
    </source>
</reference>
<evidence type="ECO:0000259" key="1">
    <source>
        <dbReference type="Pfam" id="PF17920"/>
    </source>
</evidence>
<dbReference type="EMBL" id="BLPG01000001">
    <property type="protein sequence ID" value="GFJ91629.1"/>
    <property type="molecule type" value="Genomic_DNA"/>
</dbReference>
<comment type="caution">
    <text evidence="2">The sequence shown here is derived from an EMBL/GenBank/DDBJ whole genome shotgun (WGS) entry which is preliminary data.</text>
</comment>
<reference evidence="2 3" key="2">
    <citation type="submission" date="2020-03" db="EMBL/GenBank/DDBJ databases">
        <authorList>
            <person name="Ichikawa N."/>
            <person name="Kimura A."/>
            <person name="Kitahashi Y."/>
            <person name="Uohara A."/>
        </authorList>
    </citation>
    <scope>NUCLEOTIDE SEQUENCE [LARGE SCALE GENOMIC DNA]</scope>
    <source>
        <strain evidence="2 3">NBRC 108638</strain>
    </source>
</reference>
<dbReference type="Gene3D" id="1.10.357.10">
    <property type="entry name" value="Tetracycline Repressor, domain 2"/>
    <property type="match status" value="1"/>
</dbReference>
<evidence type="ECO:0000313" key="2">
    <source>
        <dbReference type="EMBL" id="GFJ91629.1"/>
    </source>
</evidence>
<accession>A0A6V8LAQ8</accession>
<dbReference type="Proteomes" id="UP000482960">
    <property type="component" value="Unassembled WGS sequence"/>
</dbReference>
<evidence type="ECO:0000313" key="3">
    <source>
        <dbReference type="Proteomes" id="UP000482960"/>
    </source>
</evidence>
<feature type="domain" description="Tetracyclin repressor-like C-terminal" evidence="1">
    <location>
        <begin position="3"/>
        <end position="88"/>
    </location>
</feature>
<sequence length="97" mass="10560">MVPYRARLSASLTDQKVAEAMHDDFVAAFFGRLATEVSPDQPELRASLAASQVIGLAVSRYLVEEPTLVACSREELIRMLGRTIQHYLTADLAPAAA</sequence>
<dbReference type="AlphaFoldDB" id="A0A6V8LAQ8"/>
<protein>
    <recommendedName>
        <fullName evidence="1">Tetracyclin repressor-like C-terminal domain-containing protein</fullName>
    </recommendedName>
</protein>
<dbReference type="InterPro" id="IPR036271">
    <property type="entry name" value="Tet_transcr_reg_TetR-rel_C_sf"/>
</dbReference>
<proteinExistence type="predicted"/>
<dbReference type="RefSeq" id="WP_246278073.1">
    <property type="nucleotide sequence ID" value="NZ_BLPG01000001.1"/>
</dbReference>
<keyword evidence="3" id="KW-1185">Reference proteome</keyword>